<gene>
    <name evidence="1" type="ORF">PsorP6_016878</name>
</gene>
<keyword evidence="2" id="KW-1185">Reference proteome</keyword>
<accession>A0ACC0WFG8</accession>
<evidence type="ECO:0000313" key="2">
    <source>
        <dbReference type="Proteomes" id="UP001163321"/>
    </source>
</evidence>
<sequence>MMLDNRELGFDGDLGLCDVDWEFIRFLGLHVLKHFMVTEKFLEGFKYFTISTVHAAIRMLREDLRKAVAAQKDGVKSEGADNMKKGGRDADRGDSYFKEAAELLLDTMERMILYL</sequence>
<comment type="caution">
    <text evidence="1">The sequence shown here is derived from an EMBL/GenBank/DDBJ whole genome shotgun (WGS) entry which is preliminary data.</text>
</comment>
<dbReference type="Proteomes" id="UP001163321">
    <property type="component" value="Chromosome 2"/>
</dbReference>
<organism evidence="1 2">
    <name type="scientific">Peronosclerospora sorghi</name>
    <dbReference type="NCBI Taxonomy" id="230839"/>
    <lineage>
        <taxon>Eukaryota</taxon>
        <taxon>Sar</taxon>
        <taxon>Stramenopiles</taxon>
        <taxon>Oomycota</taxon>
        <taxon>Peronosporomycetes</taxon>
        <taxon>Peronosporales</taxon>
        <taxon>Peronosporaceae</taxon>
        <taxon>Peronosclerospora</taxon>
    </lineage>
</organism>
<reference evidence="1 2" key="1">
    <citation type="journal article" date="2022" name="bioRxiv">
        <title>The genome of the oomycete Peronosclerospora sorghi, a cosmopolitan pathogen of maize and sorghum, is inflated with dispersed pseudogenes.</title>
        <authorList>
            <person name="Fletcher K."/>
            <person name="Martin F."/>
            <person name="Isakeit T."/>
            <person name="Cavanaugh K."/>
            <person name="Magill C."/>
            <person name="Michelmore R."/>
        </authorList>
    </citation>
    <scope>NUCLEOTIDE SEQUENCE [LARGE SCALE GENOMIC DNA]</scope>
    <source>
        <strain evidence="1">P6</strain>
    </source>
</reference>
<protein>
    <submittedName>
        <fullName evidence="1">Uncharacterized protein</fullName>
    </submittedName>
</protein>
<evidence type="ECO:0000313" key="1">
    <source>
        <dbReference type="EMBL" id="KAI9917036.1"/>
    </source>
</evidence>
<name>A0ACC0WFG8_9STRA</name>
<dbReference type="EMBL" id="CM047581">
    <property type="protein sequence ID" value="KAI9917036.1"/>
    <property type="molecule type" value="Genomic_DNA"/>
</dbReference>
<proteinExistence type="predicted"/>